<evidence type="ECO:0000313" key="4">
    <source>
        <dbReference type="Proteomes" id="UP000054623"/>
    </source>
</evidence>
<keyword evidence="1" id="KW-0732">Signal</keyword>
<dbReference type="PATRIC" id="fig|49338.4.peg.5066"/>
<dbReference type="EMBL" id="LOCK01000011">
    <property type="protein sequence ID" value="KTE92734.1"/>
    <property type="molecule type" value="Genomic_DNA"/>
</dbReference>
<evidence type="ECO:0000256" key="1">
    <source>
        <dbReference type="SAM" id="SignalP"/>
    </source>
</evidence>
<dbReference type="AlphaFoldDB" id="A0A098B6Z3"/>
<dbReference type="EMBL" id="LK996017">
    <property type="protein sequence ID" value="CDX04599.1"/>
    <property type="molecule type" value="Genomic_DNA"/>
</dbReference>
<reference evidence="2" key="1">
    <citation type="submission" date="2014-07" db="EMBL/GenBank/DDBJ databases">
        <authorList>
            <person name="Hornung V.Bastian."/>
        </authorList>
    </citation>
    <scope>NUCLEOTIDE SEQUENCE</scope>
    <source>
        <strain evidence="2">PCE-S</strain>
    </source>
</reference>
<dbReference type="Proteomes" id="UP000054623">
    <property type="component" value="Unassembled WGS sequence"/>
</dbReference>
<feature type="signal peptide" evidence="1">
    <location>
        <begin position="1"/>
        <end position="25"/>
    </location>
</feature>
<reference evidence="3 4" key="2">
    <citation type="submission" date="2015-12" db="EMBL/GenBank/DDBJ databases">
        <title>Draft Genome Sequence of Desulfitobacterium hafniense Strain DH, a Sulfate-reducing Bacterium Isolated from Paddy Soils.</title>
        <authorList>
            <person name="Bao P."/>
            <person name="Zhang X."/>
            <person name="Li G."/>
        </authorList>
    </citation>
    <scope>NUCLEOTIDE SEQUENCE [LARGE SCALE GENOMIC DNA]</scope>
    <source>
        <strain evidence="3 4">DH</strain>
    </source>
</reference>
<organism evidence="2">
    <name type="scientific">Desulfitobacterium hafniense</name>
    <name type="common">Desulfitobacterium frappieri</name>
    <dbReference type="NCBI Taxonomy" id="49338"/>
    <lineage>
        <taxon>Bacteria</taxon>
        <taxon>Bacillati</taxon>
        <taxon>Bacillota</taxon>
        <taxon>Clostridia</taxon>
        <taxon>Eubacteriales</taxon>
        <taxon>Desulfitobacteriaceae</taxon>
        <taxon>Desulfitobacterium</taxon>
    </lineage>
</organism>
<feature type="chain" id="PRO_5007384721" evidence="1">
    <location>
        <begin position="26"/>
        <end position="206"/>
    </location>
</feature>
<dbReference type="OrthoDB" id="1715579at2"/>
<gene>
    <name evidence="3" type="ORF">AT727_17545</name>
    <name evidence="2" type="ORF">DPCES_4713</name>
</gene>
<accession>A0A098B6Z3</accession>
<evidence type="ECO:0000313" key="2">
    <source>
        <dbReference type="EMBL" id="CDX04599.1"/>
    </source>
</evidence>
<sequence length="206" mass="23198">MVKQRRALTFIVILYSLLSFTTGCAAHPGSATSTINESVESYYKRFEPTNEGELMILAQRPLDDKVLVLAEKYSGDGHSSTELFLINAEKRIEKRATGLTPISMCFTVNLLEYEGNAIVFGNFNNTKWEMETDTKKPVNIRNILVKFKNGERIEEPVGTGYIISSKPVADVEAIELYDHNGLLQSDLNDLRRYGSVFTETSFIDIQ</sequence>
<proteinExistence type="predicted"/>
<keyword evidence="2" id="KW-0449">Lipoprotein</keyword>
<dbReference type="RefSeq" id="WP_041272650.1">
    <property type="nucleotide sequence ID" value="NZ_JAYFNZ010000018.1"/>
</dbReference>
<evidence type="ECO:0000313" key="3">
    <source>
        <dbReference type="EMBL" id="KTE92734.1"/>
    </source>
</evidence>
<name>A0A098B6Z3_DESHA</name>
<protein>
    <submittedName>
        <fullName evidence="2">Prokaryotic membrane lipoprotein lipid attachment site profile</fullName>
    </submittedName>
</protein>
<dbReference type="PROSITE" id="PS51257">
    <property type="entry name" value="PROKAR_LIPOPROTEIN"/>
    <property type="match status" value="1"/>
</dbReference>